<comment type="caution">
    <text evidence="1">The sequence shown here is derived from an EMBL/GenBank/DDBJ whole genome shotgun (WGS) entry which is preliminary data.</text>
</comment>
<name>A0AAV7P3S0_PLEWA</name>
<evidence type="ECO:0000313" key="1">
    <source>
        <dbReference type="EMBL" id="KAJ1119825.1"/>
    </source>
</evidence>
<dbReference type="Proteomes" id="UP001066276">
    <property type="component" value="Chromosome 8"/>
</dbReference>
<evidence type="ECO:0000313" key="2">
    <source>
        <dbReference type="Proteomes" id="UP001066276"/>
    </source>
</evidence>
<feature type="non-terminal residue" evidence="1">
    <location>
        <position position="80"/>
    </location>
</feature>
<accession>A0AAV7P3S0</accession>
<protein>
    <submittedName>
        <fullName evidence="1">Uncharacterized protein</fullName>
    </submittedName>
</protein>
<dbReference type="EMBL" id="JANPWB010000012">
    <property type="protein sequence ID" value="KAJ1119825.1"/>
    <property type="molecule type" value="Genomic_DNA"/>
</dbReference>
<proteinExistence type="predicted"/>
<dbReference type="AlphaFoldDB" id="A0AAV7P3S0"/>
<organism evidence="1 2">
    <name type="scientific">Pleurodeles waltl</name>
    <name type="common">Iberian ribbed newt</name>
    <dbReference type="NCBI Taxonomy" id="8319"/>
    <lineage>
        <taxon>Eukaryota</taxon>
        <taxon>Metazoa</taxon>
        <taxon>Chordata</taxon>
        <taxon>Craniata</taxon>
        <taxon>Vertebrata</taxon>
        <taxon>Euteleostomi</taxon>
        <taxon>Amphibia</taxon>
        <taxon>Batrachia</taxon>
        <taxon>Caudata</taxon>
        <taxon>Salamandroidea</taxon>
        <taxon>Salamandridae</taxon>
        <taxon>Pleurodelinae</taxon>
        <taxon>Pleurodeles</taxon>
    </lineage>
</organism>
<feature type="non-terminal residue" evidence="1">
    <location>
        <position position="1"/>
    </location>
</feature>
<keyword evidence="2" id="KW-1185">Reference proteome</keyword>
<reference evidence="1" key="1">
    <citation type="journal article" date="2022" name="bioRxiv">
        <title>Sequencing and chromosome-scale assembly of the giantPleurodeles waltlgenome.</title>
        <authorList>
            <person name="Brown T."/>
            <person name="Elewa A."/>
            <person name="Iarovenko S."/>
            <person name="Subramanian E."/>
            <person name="Araus A.J."/>
            <person name="Petzold A."/>
            <person name="Susuki M."/>
            <person name="Suzuki K.-i.T."/>
            <person name="Hayashi T."/>
            <person name="Toyoda A."/>
            <person name="Oliveira C."/>
            <person name="Osipova E."/>
            <person name="Leigh N.D."/>
            <person name="Simon A."/>
            <person name="Yun M.H."/>
        </authorList>
    </citation>
    <scope>NUCLEOTIDE SEQUENCE</scope>
    <source>
        <strain evidence="1">20211129_DDA</strain>
        <tissue evidence="1">Liver</tissue>
    </source>
</reference>
<gene>
    <name evidence="1" type="ORF">NDU88_008010</name>
</gene>
<sequence>TNVNCKQGGYRPQNAWKSTYTWSGMGKGAWHWGMACTDRSWGTPLHYTNNSPMGACCHANDGAKGKPRQEGRPLRQTYIL</sequence>